<dbReference type="OrthoDB" id="15528at2"/>
<gene>
    <name evidence="1" type="ORF">SAMN06265353_0422</name>
</gene>
<dbReference type="Proteomes" id="UP000218627">
    <property type="component" value="Unassembled WGS sequence"/>
</dbReference>
<reference evidence="2" key="1">
    <citation type="submission" date="2017-09" db="EMBL/GenBank/DDBJ databases">
        <authorList>
            <person name="Varghese N."/>
            <person name="Submissions S."/>
        </authorList>
    </citation>
    <scope>NUCLEOTIDE SEQUENCE [LARGE SCALE GENOMIC DNA]</scope>
    <source>
        <strain evidence="2">DSM 2913</strain>
    </source>
</reference>
<accession>A0A285NRF1</accession>
<evidence type="ECO:0000313" key="2">
    <source>
        <dbReference type="Proteomes" id="UP000218627"/>
    </source>
</evidence>
<evidence type="ECO:0000313" key="1">
    <source>
        <dbReference type="EMBL" id="SNZ12090.1"/>
    </source>
</evidence>
<keyword evidence="2" id="KW-1185">Reference proteome</keyword>
<sequence>MVKYIVYLLLSFLIIDHVWTHFGPKIINSIASELAGKETKVVEEGQDKKSILDNAWDKLIELKEKLSRR</sequence>
<protein>
    <submittedName>
        <fullName evidence="1">Uncharacterized protein</fullName>
    </submittedName>
</protein>
<name>A0A285NRF1_9AQUI</name>
<dbReference type="AlphaFoldDB" id="A0A285NRF1"/>
<organism evidence="1 2">
    <name type="scientific">Hydrogenobacter hydrogenophilus</name>
    <dbReference type="NCBI Taxonomy" id="35835"/>
    <lineage>
        <taxon>Bacteria</taxon>
        <taxon>Pseudomonadati</taxon>
        <taxon>Aquificota</taxon>
        <taxon>Aquificia</taxon>
        <taxon>Aquificales</taxon>
        <taxon>Aquificaceae</taxon>
        <taxon>Hydrogenobacter</taxon>
    </lineage>
</organism>
<dbReference type="RefSeq" id="WP_096600592.1">
    <property type="nucleotide sequence ID" value="NZ_OBEN01000001.1"/>
</dbReference>
<proteinExistence type="predicted"/>
<dbReference type="EMBL" id="OBEN01000001">
    <property type="protein sequence ID" value="SNZ12090.1"/>
    <property type="molecule type" value="Genomic_DNA"/>
</dbReference>